<keyword evidence="1" id="KW-1133">Transmembrane helix</keyword>
<keyword evidence="1" id="KW-0472">Membrane</keyword>
<sequence>MRRFCMFCRTADILWNVPWCSLFASLAWQIWKRRNDVVFHNIVLPDASITSCSLTWAKHYTHNAILGAKSPSLVQLETLVSDAPELKWARLNVDGAVSVPLNAGKIGGLIQSKDGDWVVGFVKAISHSDVLHAELWALFEGMSLVWRYGFDSFLVCSDCKQVVELVNSPLAGSSVLSLVRAIHQLRQEHWASKVLWISRDDNHCADALAKLANPSNF</sequence>
<organism evidence="3 4">
    <name type="scientific">Hibiscus sabdariffa</name>
    <name type="common">roselle</name>
    <dbReference type="NCBI Taxonomy" id="183260"/>
    <lineage>
        <taxon>Eukaryota</taxon>
        <taxon>Viridiplantae</taxon>
        <taxon>Streptophyta</taxon>
        <taxon>Embryophyta</taxon>
        <taxon>Tracheophyta</taxon>
        <taxon>Spermatophyta</taxon>
        <taxon>Magnoliopsida</taxon>
        <taxon>eudicotyledons</taxon>
        <taxon>Gunneridae</taxon>
        <taxon>Pentapetalae</taxon>
        <taxon>rosids</taxon>
        <taxon>malvids</taxon>
        <taxon>Malvales</taxon>
        <taxon>Malvaceae</taxon>
        <taxon>Malvoideae</taxon>
        <taxon>Hibiscus</taxon>
    </lineage>
</organism>
<dbReference type="InterPro" id="IPR012337">
    <property type="entry name" value="RNaseH-like_sf"/>
</dbReference>
<evidence type="ECO:0000259" key="2">
    <source>
        <dbReference type="Pfam" id="PF13456"/>
    </source>
</evidence>
<evidence type="ECO:0000313" key="3">
    <source>
        <dbReference type="EMBL" id="KAK9036971.1"/>
    </source>
</evidence>
<comment type="caution">
    <text evidence="3">The sequence shown here is derived from an EMBL/GenBank/DDBJ whole genome shotgun (WGS) entry which is preliminary data.</text>
</comment>
<dbReference type="PANTHER" id="PTHR47723:SF19">
    <property type="entry name" value="POLYNUCLEOTIDYL TRANSFERASE, RIBONUCLEASE H-LIKE SUPERFAMILY PROTEIN"/>
    <property type="match status" value="1"/>
</dbReference>
<dbReference type="Gene3D" id="3.30.420.10">
    <property type="entry name" value="Ribonuclease H-like superfamily/Ribonuclease H"/>
    <property type="match status" value="1"/>
</dbReference>
<dbReference type="Proteomes" id="UP001396334">
    <property type="component" value="Unassembled WGS sequence"/>
</dbReference>
<feature type="domain" description="RNase H type-1" evidence="2">
    <location>
        <begin position="92"/>
        <end position="212"/>
    </location>
</feature>
<evidence type="ECO:0000256" key="1">
    <source>
        <dbReference type="SAM" id="Phobius"/>
    </source>
</evidence>
<dbReference type="CDD" id="cd06222">
    <property type="entry name" value="RNase_H_like"/>
    <property type="match status" value="1"/>
</dbReference>
<dbReference type="InterPro" id="IPR036397">
    <property type="entry name" value="RNaseH_sf"/>
</dbReference>
<dbReference type="PANTHER" id="PTHR47723">
    <property type="entry name" value="OS05G0353850 PROTEIN"/>
    <property type="match status" value="1"/>
</dbReference>
<dbReference type="SUPFAM" id="SSF53098">
    <property type="entry name" value="Ribonuclease H-like"/>
    <property type="match status" value="1"/>
</dbReference>
<evidence type="ECO:0000313" key="4">
    <source>
        <dbReference type="Proteomes" id="UP001396334"/>
    </source>
</evidence>
<keyword evidence="1" id="KW-0812">Transmembrane</keyword>
<name>A0ABR2THK0_9ROSI</name>
<gene>
    <name evidence="3" type="ORF">V6N11_021894</name>
</gene>
<dbReference type="InterPro" id="IPR002156">
    <property type="entry name" value="RNaseH_domain"/>
</dbReference>
<protein>
    <recommendedName>
        <fullName evidence="2">RNase H type-1 domain-containing protein</fullName>
    </recommendedName>
</protein>
<dbReference type="EMBL" id="JBBPBN010000005">
    <property type="protein sequence ID" value="KAK9036971.1"/>
    <property type="molecule type" value="Genomic_DNA"/>
</dbReference>
<proteinExistence type="predicted"/>
<accession>A0ABR2THK0</accession>
<reference evidence="3 4" key="1">
    <citation type="journal article" date="2024" name="G3 (Bethesda)">
        <title>Genome assembly of Hibiscus sabdariffa L. provides insights into metabolisms of medicinal natural products.</title>
        <authorList>
            <person name="Kim T."/>
        </authorList>
    </citation>
    <scope>NUCLEOTIDE SEQUENCE [LARGE SCALE GENOMIC DNA]</scope>
    <source>
        <strain evidence="3">TK-2024</strain>
        <tissue evidence="3">Old leaves</tissue>
    </source>
</reference>
<dbReference type="Pfam" id="PF13456">
    <property type="entry name" value="RVT_3"/>
    <property type="match status" value="1"/>
</dbReference>
<dbReference type="InterPro" id="IPR053151">
    <property type="entry name" value="RNase_H-like"/>
</dbReference>
<keyword evidence="4" id="KW-1185">Reference proteome</keyword>
<dbReference type="InterPro" id="IPR044730">
    <property type="entry name" value="RNase_H-like_dom_plant"/>
</dbReference>
<feature type="transmembrane region" description="Helical" evidence="1">
    <location>
        <begin position="12"/>
        <end position="31"/>
    </location>
</feature>